<gene>
    <name evidence="2" type="ORF">HAX54_024729</name>
</gene>
<organism evidence="2 3">
    <name type="scientific">Datura stramonium</name>
    <name type="common">Jimsonweed</name>
    <name type="synonym">Common thornapple</name>
    <dbReference type="NCBI Taxonomy" id="4076"/>
    <lineage>
        <taxon>Eukaryota</taxon>
        <taxon>Viridiplantae</taxon>
        <taxon>Streptophyta</taxon>
        <taxon>Embryophyta</taxon>
        <taxon>Tracheophyta</taxon>
        <taxon>Spermatophyta</taxon>
        <taxon>Magnoliopsida</taxon>
        <taxon>eudicotyledons</taxon>
        <taxon>Gunneridae</taxon>
        <taxon>Pentapetalae</taxon>
        <taxon>asterids</taxon>
        <taxon>lamiids</taxon>
        <taxon>Solanales</taxon>
        <taxon>Solanaceae</taxon>
        <taxon>Solanoideae</taxon>
        <taxon>Datureae</taxon>
        <taxon>Datura</taxon>
    </lineage>
</organism>
<feature type="non-terminal residue" evidence="2">
    <location>
        <position position="1"/>
    </location>
</feature>
<name>A0ABS8RKM7_DATST</name>
<protein>
    <submittedName>
        <fullName evidence="2">Uncharacterized protein</fullName>
    </submittedName>
</protein>
<reference evidence="2 3" key="1">
    <citation type="journal article" date="2021" name="BMC Genomics">
        <title>Datura genome reveals duplications of psychoactive alkaloid biosynthetic genes and high mutation rate following tissue culture.</title>
        <authorList>
            <person name="Rajewski A."/>
            <person name="Carter-House D."/>
            <person name="Stajich J."/>
            <person name="Litt A."/>
        </authorList>
    </citation>
    <scope>NUCLEOTIDE SEQUENCE [LARGE SCALE GENOMIC DNA]</scope>
    <source>
        <strain evidence="2">AR-01</strain>
    </source>
</reference>
<accession>A0ABS8RKM7</accession>
<dbReference type="EMBL" id="JACEIK010000030">
    <property type="protein sequence ID" value="MCD7447149.1"/>
    <property type="molecule type" value="Genomic_DNA"/>
</dbReference>
<feature type="compositionally biased region" description="Basic and acidic residues" evidence="1">
    <location>
        <begin position="29"/>
        <end position="42"/>
    </location>
</feature>
<feature type="region of interest" description="Disordered" evidence="1">
    <location>
        <begin position="1"/>
        <end position="52"/>
    </location>
</feature>
<evidence type="ECO:0000256" key="1">
    <source>
        <dbReference type="SAM" id="MobiDB-lite"/>
    </source>
</evidence>
<feature type="compositionally biased region" description="Basic and acidic residues" evidence="1">
    <location>
        <begin position="1"/>
        <end position="10"/>
    </location>
</feature>
<proteinExistence type="predicted"/>
<evidence type="ECO:0000313" key="2">
    <source>
        <dbReference type="EMBL" id="MCD7447149.1"/>
    </source>
</evidence>
<comment type="caution">
    <text evidence="2">The sequence shown here is derived from an EMBL/GenBank/DDBJ whole genome shotgun (WGS) entry which is preliminary data.</text>
</comment>
<sequence length="52" mass="5796">CDRSAIHDPRINTSGRPKYSKSLYPSAVTDRRLVDKHQKTAAESRLTPVSKG</sequence>
<dbReference type="Proteomes" id="UP000823775">
    <property type="component" value="Unassembled WGS sequence"/>
</dbReference>
<evidence type="ECO:0000313" key="3">
    <source>
        <dbReference type="Proteomes" id="UP000823775"/>
    </source>
</evidence>
<keyword evidence="3" id="KW-1185">Reference proteome</keyword>